<dbReference type="KEGG" id="sami:SAMIE_1016170"/>
<gene>
    <name evidence="15" type="ORF">SAMIE_1016170</name>
</gene>
<evidence type="ECO:0000256" key="2">
    <source>
        <dbReference type="ARBA" id="ARBA00022448"/>
    </source>
</evidence>
<keyword evidence="6" id="KW-0408">Iron</keyword>
<dbReference type="Pfam" id="PF07715">
    <property type="entry name" value="Plug"/>
    <property type="match status" value="1"/>
</dbReference>
<dbReference type="InterPro" id="IPR039426">
    <property type="entry name" value="TonB-dep_rcpt-like"/>
</dbReference>
<accession>A0A494W435</accession>
<dbReference type="InterPro" id="IPR012910">
    <property type="entry name" value="Plug_dom"/>
</dbReference>
<dbReference type="GO" id="GO:0009279">
    <property type="term" value="C:cell outer membrane"/>
    <property type="evidence" value="ECO:0007669"/>
    <property type="project" value="UniProtKB-SubCell"/>
</dbReference>
<feature type="domain" description="TonB-dependent receptor plug" evidence="14">
    <location>
        <begin position="38"/>
        <end position="152"/>
    </location>
</feature>
<dbReference type="AlphaFoldDB" id="A0A494W435"/>
<evidence type="ECO:0000256" key="3">
    <source>
        <dbReference type="ARBA" id="ARBA00022452"/>
    </source>
</evidence>
<name>A0A494W435_9SPHN</name>
<evidence type="ECO:0000256" key="7">
    <source>
        <dbReference type="ARBA" id="ARBA00023065"/>
    </source>
</evidence>
<keyword evidence="9 11" id="KW-0472">Membrane</keyword>
<dbReference type="Gene3D" id="2.40.170.20">
    <property type="entry name" value="TonB-dependent receptor, beta-barrel domain"/>
    <property type="match status" value="1"/>
</dbReference>
<evidence type="ECO:0000256" key="12">
    <source>
        <dbReference type="RuleBase" id="RU003357"/>
    </source>
</evidence>
<keyword evidence="2 11" id="KW-0813">Transport</keyword>
<dbReference type="Proteomes" id="UP000279959">
    <property type="component" value="Chromosome"/>
</dbReference>
<feature type="domain" description="TonB-dependent receptor-like beta-barrel" evidence="13">
    <location>
        <begin position="369"/>
        <end position="723"/>
    </location>
</feature>
<keyword evidence="16" id="KW-1185">Reference proteome</keyword>
<evidence type="ECO:0000256" key="6">
    <source>
        <dbReference type="ARBA" id="ARBA00023004"/>
    </source>
</evidence>
<evidence type="ECO:0000256" key="11">
    <source>
        <dbReference type="PROSITE-ProRule" id="PRU01360"/>
    </source>
</evidence>
<evidence type="ECO:0000256" key="9">
    <source>
        <dbReference type="ARBA" id="ARBA00023136"/>
    </source>
</evidence>
<dbReference type="PANTHER" id="PTHR32552">
    <property type="entry name" value="FERRICHROME IRON RECEPTOR-RELATED"/>
    <property type="match status" value="1"/>
</dbReference>
<evidence type="ECO:0000313" key="15">
    <source>
        <dbReference type="EMBL" id="BBD98116.1"/>
    </source>
</evidence>
<evidence type="ECO:0000256" key="10">
    <source>
        <dbReference type="ARBA" id="ARBA00023237"/>
    </source>
</evidence>
<protein>
    <submittedName>
        <fullName evidence="15">TonB-dependent receptor</fullName>
    </submittedName>
</protein>
<keyword evidence="5 11" id="KW-0812">Transmembrane</keyword>
<evidence type="ECO:0000256" key="4">
    <source>
        <dbReference type="ARBA" id="ARBA00022496"/>
    </source>
</evidence>
<dbReference type="GO" id="GO:0006826">
    <property type="term" value="P:iron ion transport"/>
    <property type="evidence" value="ECO:0007669"/>
    <property type="project" value="UniProtKB-KW"/>
</dbReference>
<evidence type="ECO:0000256" key="8">
    <source>
        <dbReference type="ARBA" id="ARBA00023077"/>
    </source>
</evidence>
<dbReference type="PANTHER" id="PTHR32552:SF81">
    <property type="entry name" value="TONB-DEPENDENT OUTER MEMBRANE RECEPTOR"/>
    <property type="match status" value="1"/>
</dbReference>
<evidence type="ECO:0000256" key="1">
    <source>
        <dbReference type="ARBA" id="ARBA00004571"/>
    </source>
</evidence>
<comment type="subcellular location">
    <subcellularLocation>
        <location evidence="1 11">Cell outer membrane</location>
        <topology evidence="1 11">Multi-pass membrane protein</topology>
    </subcellularLocation>
</comment>
<evidence type="ECO:0000259" key="13">
    <source>
        <dbReference type="Pfam" id="PF00593"/>
    </source>
</evidence>
<keyword evidence="10 11" id="KW-0998">Cell outer membrane</keyword>
<organism evidence="15 16">
    <name type="scientific">Sphingobium amiense</name>
    <dbReference type="NCBI Taxonomy" id="135719"/>
    <lineage>
        <taxon>Bacteria</taxon>
        <taxon>Pseudomonadati</taxon>
        <taxon>Pseudomonadota</taxon>
        <taxon>Alphaproteobacteria</taxon>
        <taxon>Sphingomonadales</taxon>
        <taxon>Sphingomonadaceae</taxon>
        <taxon>Sphingobium</taxon>
    </lineage>
</organism>
<comment type="similarity">
    <text evidence="11 12">Belongs to the TonB-dependent receptor family.</text>
</comment>
<keyword evidence="8 12" id="KW-0798">TonB box</keyword>
<dbReference type="CDD" id="cd01347">
    <property type="entry name" value="ligand_gated_channel"/>
    <property type="match status" value="1"/>
</dbReference>
<dbReference type="Pfam" id="PF00593">
    <property type="entry name" value="TonB_dep_Rec_b-barrel"/>
    <property type="match status" value="1"/>
</dbReference>
<evidence type="ECO:0000313" key="16">
    <source>
        <dbReference type="Proteomes" id="UP000279959"/>
    </source>
</evidence>
<keyword evidence="3 11" id="KW-1134">Transmembrane beta strand</keyword>
<dbReference type="InterPro" id="IPR000531">
    <property type="entry name" value="Beta-barrel_TonB"/>
</dbReference>
<keyword evidence="7" id="KW-0406">Ion transport</keyword>
<keyword evidence="15" id="KW-0675">Receptor</keyword>
<dbReference type="EMBL" id="AP018664">
    <property type="protein sequence ID" value="BBD98116.1"/>
    <property type="molecule type" value="Genomic_DNA"/>
</dbReference>
<reference evidence="15 16" key="1">
    <citation type="submission" date="2018-05" db="EMBL/GenBank/DDBJ databases">
        <title>Complete Genome Sequence of the Nonylphenol-Degrading Bacterium Sphingobium amiense DSM 16289T.</title>
        <authorList>
            <person name="Ootsuka M."/>
            <person name="Nishizawa T."/>
            <person name="Ohta H."/>
        </authorList>
    </citation>
    <scope>NUCLEOTIDE SEQUENCE [LARGE SCALE GENOMIC DNA]</scope>
    <source>
        <strain evidence="15 16">DSM 16289</strain>
    </source>
</reference>
<proteinExistence type="inferred from homology"/>
<dbReference type="SUPFAM" id="SSF56935">
    <property type="entry name" value="Porins"/>
    <property type="match status" value="1"/>
</dbReference>
<dbReference type="RefSeq" id="WP_066700216.1">
    <property type="nucleotide sequence ID" value="NZ_AP018664.1"/>
</dbReference>
<dbReference type="PROSITE" id="PS52016">
    <property type="entry name" value="TONB_DEPENDENT_REC_3"/>
    <property type="match status" value="1"/>
</dbReference>
<sequence>MMAGLSHAAMAQQVDGARSGEGLNDIVVTANKRGAESLLDVPTAISAVSADALQRTAAQSIQDYAAALPGLAVFDAGPNQKRVKIRGVSGSSDSEPQETVGIYLDDVSITSPGGTNNENNASPDLNLFDIERIEVLKGPQGTLYGAGSMGGTIRFITKAPKLDRIEGEVQGRASITKSGDPSYSGDAVINLPIVEDTLALRVVGTYRNSGGYIDNESPDFSKKNYNDDSSWLVRGTLLYKPADTVSIALKYLHREVNVHGLNSVPRTSKLTSTYLVEPRSRSNMDLINGELTVDLGSATFSSSTSYLDRKDLGFRDLTPLGRAYMSVISGFAEPAPALGLYNKQGYHEFAQEIRLASDDKSRLKYVVGAYYSKLKKRFVQDGPWPGLSDYLDRNGTPAALDGKGAFVSPITGVNDLSFYSANVPQDLRQIALFGEVTYSFTDQLDLTLGGRYFDISQHSLFVGNSLALFVTPDAAYRKASLKEDGFNPKATVSFKPSNDLLLYATVAKGFRPGGFNQPVSTNAQCLAEFQQIGFNPNDVPGFKSDTLMSYEVGAKGDLLEKRVQFSAAAYQIDWKDIQLRNQLQCGFTIFDTASKARIKGLEGSVTARVATGLTVSLNSSFTDAKLLGASVTTGGIAGDRLVGVPKYSVSGSAEYEAPLSDALQGYVRMDASYVSTYKSFFSTQLLNGAIRNRDLGDFAIVNARIGAVSEAGGWDAQLYVNNVFNKLGDTGAQNDIFGDVVFRTRPREIGVQINKRF</sequence>
<dbReference type="InterPro" id="IPR036942">
    <property type="entry name" value="Beta-barrel_TonB_sf"/>
</dbReference>
<evidence type="ECO:0000259" key="14">
    <source>
        <dbReference type="Pfam" id="PF07715"/>
    </source>
</evidence>
<evidence type="ECO:0000256" key="5">
    <source>
        <dbReference type="ARBA" id="ARBA00022692"/>
    </source>
</evidence>
<keyword evidence="4" id="KW-0410">Iron transport</keyword>